<proteinExistence type="predicted"/>
<keyword evidence="2" id="KW-1185">Reference proteome</keyword>
<organism evidence="1 2">
    <name type="scientific">Cercopithifilaria johnstoni</name>
    <dbReference type="NCBI Taxonomy" id="2874296"/>
    <lineage>
        <taxon>Eukaryota</taxon>
        <taxon>Metazoa</taxon>
        <taxon>Ecdysozoa</taxon>
        <taxon>Nematoda</taxon>
        <taxon>Chromadorea</taxon>
        <taxon>Rhabditida</taxon>
        <taxon>Spirurina</taxon>
        <taxon>Spiruromorpha</taxon>
        <taxon>Filarioidea</taxon>
        <taxon>Onchocercidae</taxon>
        <taxon>Cercopithifilaria</taxon>
    </lineage>
</organism>
<name>A0A8J2M6I4_9BILA</name>
<evidence type="ECO:0000313" key="2">
    <source>
        <dbReference type="Proteomes" id="UP000746747"/>
    </source>
</evidence>
<accession>A0A8J2M6I4</accession>
<dbReference type="AlphaFoldDB" id="A0A8J2M6I4"/>
<evidence type="ECO:0000313" key="1">
    <source>
        <dbReference type="EMBL" id="CAG9535870.1"/>
    </source>
</evidence>
<comment type="caution">
    <text evidence="1">The sequence shown here is derived from an EMBL/GenBank/DDBJ whole genome shotgun (WGS) entry which is preliminary data.</text>
</comment>
<dbReference type="EMBL" id="CAKAEH010001409">
    <property type="protein sequence ID" value="CAG9535870.1"/>
    <property type="molecule type" value="Genomic_DNA"/>
</dbReference>
<protein>
    <submittedName>
        <fullName evidence="1">Uncharacterized protein</fullName>
    </submittedName>
</protein>
<dbReference type="Proteomes" id="UP000746747">
    <property type="component" value="Unassembled WGS sequence"/>
</dbReference>
<dbReference type="OrthoDB" id="5850863at2759"/>
<sequence length="153" mass="17562">MDEAAAMEHLHYEKVADELQTIDDVIQEDNLETVSNTTAATIDPFDQQDFSIDLQMESMRLSATDYPLKPERRTSLNRCNENATEIFAEDIIPELEQNCYDQNGLSEKESIPKEYSPVQELLLSNHHQVEETHNIQEELQDNIETGNHELPGM</sequence>
<gene>
    <name evidence="1" type="ORF">CJOHNSTONI_LOCUS5850</name>
</gene>
<reference evidence="1" key="1">
    <citation type="submission" date="2021-09" db="EMBL/GenBank/DDBJ databases">
        <authorList>
            <consortium name="Pathogen Informatics"/>
        </authorList>
    </citation>
    <scope>NUCLEOTIDE SEQUENCE</scope>
</reference>